<dbReference type="PROSITE" id="PS50293">
    <property type="entry name" value="TPR_REGION"/>
    <property type="match status" value="1"/>
</dbReference>
<dbReference type="PANTHER" id="PTHR44858">
    <property type="entry name" value="TETRATRICOPEPTIDE REPEAT PROTEIN 6"/>
    <property type="match status" value="1"/>
</dbReference>
<dbReference type="AlphaFoldDB" id="E8N057"/>
<dbReference type="Pfam" id="PF13432">
    <property type="entry name" value="TPR_16"/>
    <property type="match status" value="3"/>
</dbReference>
<dbReference type="InterPro" id="IPR050498">
    <property type="entry name" value="Ycf3"/>
</dbReference>
<feature type="repeat" description="TPR" evidence="3">
    <location>
        <begin position="443"/>
        <end position="476"/>
    </location>
</feature>
<dbReference type="InterPro" id="IPR019734">
    <property type="entry name" value="TPR_rpt"/>
</dbReference>
<dbReference type="Pfam" id="PF00515">
    <property type="entry name" value="TPR_1"/>
    <property type="match status" value="1"/>
</dbReference>
<dbReference type="PANTHER" id="PTHR44858:SF1">
    <property type="entry name" value="UDP-N-ACETYLGLUCOSAMINE--PEPTIDE N-ACETYLGLUCOSAMINYLTRANSFERASE SPINDLY-RELATED"/>
    <property type="match status" value="1"/>
</dbReference>
<feature type="repeat" description="TPR" evidence="3">
    <location>
        <begin position="409"/>
        <end position="442"/>
    </location>
</feature>
<keyword evidence="5" id="KW-0472">Membrane</keyword>
<dbReference type="EMBL" id="AP012029">
    <property type="protein sequence ID" value="BAJ62392.1"/>
    <property type="molecule type" value="Genomic_DNA"/>
</dbReference>
<keyword evidence="5" id="KW-1133">Transmembrane helix</keyword>
<evidence type="ECO:0000313" key="7">
    <source>
        <dbReference type="Proteomes" id="UP000008922"/>
    </source>
</evidence>
<evidence type="ECO:0000313" key="6">
    <source>
        <dbReference type="EMBL" id="BAJ62392.1"/>
    </source>
</evidence>
<reference evidence="6 7" key="1">
    <citation type="submission" date="2010-12" db="EMBL/GenBank/DDBJ databases">
        <title>Whole genome sequence of Anaerolinea thermophila UNI-1.</title>
        <authorList>
            <person name="Narita-Yamada S."/>
            <person name="Kishi E."/>
            <person name="Watanabe Y."/>
            <person name="Takasaki K."/>
            <person name="Ankai A."/>
            <person name="Oguchi A."/>
            <person name="Fukui S."/>
            <person name="Takahashi M."/>
            <person name="Yashiro I."/>
            <person name="Hosoyama A."/>
            <person name="Sekiguchi Y."/>
            <person name="Hanada S."/>
            <person name="Fujita N."/>
        </authorList>
    </citation>
    <scope>NUCLEOTIDE SEQUENCE [LARGE SCALE GENOMIC DNA]</scope>
    <source>
        <strain evidence="7">DSM 14523 / JCM 11388 / NBRC 100420 / UNI-1</strain>
    </source>
</reference>
<dbReference type="Proteomes" id="UP000008922">
    <property type="component" value="Chromosome"/>
</dbReference>
<accession>E8N057</accession>
<evidence type="ECO:0008006" key="8">
    <source>
        <dbReference type="Google" id="ProtNLM"/>
    </source>
</evidence>
<dbReference type="KEGG" id="atm:ANT_03580"/>
<dbReference type="SMART" id="SM00028">
    <property type="entry name" value="TPR"/>
    <property type="match status" value="9"/>
</dbReference>
<evidence type="ECO:0000256" key="4">
    <source>
        <dbReference type="SAM" id="MobiDB-lite"/>
    </source>
</evidence>
<keyword evidence="7" id="KW-1185">Reference proteome</keyword>
<dbReference type="STRING" id="926569.ANT_03580"/>
<feature type="region of interest" description="Disordered" evidence="4">
    <location>
        <begin position="567"/>
        <end position="617"/>
    </location>
</feature>
<dbReference type="OrthoDB" id="152197at2"/>
<gene>
    <name evidence="6" type="ordered locus">ANT_03580</name>
</gene>
<dbReference type="eggNOG" id="COG0457">
    <property type="taxonomic scope" value="Bacteria"/>
</dbReference>
<keyword evidence="2 3" id="KW-0802">TPR repeat</keyword>
<dbReference type="PROSITE" id="PS50005">
    <property type="entry name" value="TPR"/>
    <property type="match status" value="3"/>
</dbReference>
<dbReference type="GO" id="GO:0009279">
    <property type="term" value="C:cell outer membrane"/>
    <property type="evidence" value="ECO:0007669"/>
    <property type="project" value="TreeGrafter"/>
</dbReference>
<evidence type="ECO:0000256" key="2">
    <source>
        <dbReference type="ARBA" id="ARBA00022803"/>
    </source>
</evidence>
<name>E8N057_ANATU</name>
<dbReference type="Gene3D" id="1.25.40.10">
    <property type="entry name" value="Tetratricopeptide repeat domain"/>
    <property type="match status" value="3"/>
</dbReference>
<dbReference type="GO" id="GO:0046813">
    <property type="term" value="P:receptor-mediated virion attachment to host cell"/>
    <property type="evidence" value="ECO:0007669"/>
    <property type="project" value="TreeGrafter"/>
</dbReference>
<dbReference type="InParanoid" id="E8N057"/>
<sequence>MTAEDTIYEEALSALKSGDLPRARDLFTRLLRMNQNKPEYWVYMSATVEIARERAYCLQEALKRDPHNVDARRGLQILGLQPVDEAQVIPLKWQKRNWEVVAPVSEAPAPPLISPRTVFAVVGGLLALAVIVVLVVTGLNRPRQRPIVIPRDLNLPATMTPTPLPTVAAQASPSPTFIGPTPLWMKLQATYTPTPLYVNTPHPISEAYRIAMRAYSRQDWPGVLNYLQQVVTVQPDAPDLYYHMGEALRFQGNAEQAIAYYSQAISVNPQFAPAYLGRARARLALGKELDKARQDLETALARDPQLGEAYLELAHLELIEKNPEEALQLLAQADSLLPDSPLVALARGEAYLALGEVDAALEQAQRANTLDLTLLPAYRLLGAVLLEKGEVEQAVEPLETYLLYETNDLEAYILASRAYEGANRLPEALKALDRALALNSRSPEIYIRRGELYLAQEEFDKAIDDFKAAFRLKKTYTAGMGWAKALLLGGYPGDAYMKFEETKALAESDAQKAELYYWEAQSLEELNEVIAAINTWNKLLALPEDAVKPEWAEYARQRLQVLVTPTRTPLPSATPTVTRTSAASSTATRASGLTATATRTPTLRTTATRTPTPSPTK</sequence>
<keyword evidence="5" id="KW-0812">Transmembrane</keyword>
<feature type="transmembrane region" description="Helical" evidence="5">
    <location>
        <begin position="118"/>
        <end position="139"/>
    </location>
</feature>
<evidence type="ECO:0000256" key="1">
    <source>
        <dbReference type="ARBA" id="ARBA00022737"/>
    </source>
</evidence>
<evidence type="ECO:0000256" key="3">
    <source>
        <dbReference type="PROSITE-ProRule" id="PRU00339"/>
    </source>
</evidence>
<feature type="repeat" description="TPR" evidence="3">
    <location>
        <begin position="238"/>
        <end position="271"/>
    </location>
</feature>
<organism evidence="6 7">
    <name type="scientific">Anaerolinea thermophila (strain DSM 14523 / JCM 11388 / NBRC 100420 / UNI-1)</name>
    <dbReference type="NCBI Taxonomy" id="926569"/>
    <lineage>
        <taxon>Bacteria</taxon>
        <taxon>Bacillati</taxon>
        <taxon>Chloroflexota</taxon>
        <taxon>Anaerolineae</taxon>
        <taxon>Anaerolineales</taxon>
        <taxon>Anaerolineaceae</taxon>
        <taxon>Anaerolinea</taxon>
    </lineage>
</organism>
<dbReference type="RefSeq" id="WP_013558789.1">
    <property type="nucleotide sequence ID" value="NC_014960.1"/>
</dbReference>
<dbReference type="InterPro" id="IPR011990">
    <property type="entry name" value="TPR-like_helical_dom_sf"/>
</dbReference>
<dbReference type="HOGENOM" id="CLU_442582_0_0_0"/>
<keyword evidence="1" id="KW-0677">Repeat</keyword>
<dbReference type="SUPFAM" id="SSF48452">
    <property type="entry name" value="TPR-like"/>
    <property type="match status" value="3"/>
</dbReference>
<protein>
    <recommendedName>
        <fullName evidence="8">Tetratricopeptide repeat protein</fullName>
    </recommendedName>
</protein>
<proteinExistence type="predicted"/>
<evidence type="ECO:0000256" key="5">
    <source>
        <dbReference type="SAM" id="Phobius"/>
    </source>
</evidence>
<feature type="compositionally biased region" description="Low complexity" evidence="4">
    <location>
        <begin position="573"/>
        <end position="611"/>
    </location>
</feature>